<organism evidence="1 2">
    <name type="scientific">Aureispira anguillae</name>
    <dbReference type="NCBI Taxonomy" id="2864201"/>
    <lineage>
        <taxon>Bacteria</taxon>
        <taxon>Pseudomonadati</taxon>
        <taxon>Bacteroidota</taxon>
        <taxon>Saprospiria</taxon>
        <taxon>Saprospirales</taxon>
        <taxon>Saprospiraceae</taxon>
        <taxon>Aureispira</taxon>
    </lineage>
</organism>
<dbReference type="EMBL" id="AP026867">
    <property type="protein sequence ID" value="BDS13191.1"/>
    <property type="molecule type" value="Genomic_DNA"/>
</dbReference>
<reference evidence="1" key="1">
    <citation type="submission" date="2022-09" db="EMBL/GenBank/DDBJ databases">
        <title>Aureispira anguillicida sp. nov., isolated from Leptocephalus of Japanese eel Anguilla japonica.</title>
        <authorList>
            <person name="Yuasa K."/>
            <person name="Mekata T."/>
            <person name="Ikunari K."/>
        </authorList>
    </citation>
    <scope>NUCLEOTIDE SEQUENCE</scope>
    <source>
        <strain evidence="1">EL160426</strain>
    </source>
</reference>
<name>A0A916DUB5_9BACT</name>
<dbReference type="KEGG" id="aup:AsAng_0039190"/>
<sequence length="311" mass="35899">MNHKFLVKRLNEISVKFKLSYSKVEENSGFGGSSITKWEFKELIFFREGIRMLNSLELFSEGISFFWKSFVFQTSSNSFRVNYNIGEHFIDQYEFFIKMFRILHNELSRLVPKEKEHSVLIKLSKISDFDDLAKNSKKINDILSQTILRPEIDGKIEITSVGNGSIWIEVCLGSLAAVKLLSSLFQTGASIYKEIQKARIMEKNIEALGIKNESLTEIKEAQKKLIKQLIDAESIQLTKKFYQKEEQEQILRVKNSIEIISELIQKGSELHPSINAPEEVTKLFPDFKELESVSSKMALLNIRNAQEDKNK</sequence>
<dbReference type="AlphaFoldDB" id="A0A916DUB5"/>
<dbReference type="Proteomes" id="UP001060919">
    <property type="component" value="Chromosome"/>
</dbReference>
<evidence type="ECO:0000313" key="1">
    <source>
        <dbReference type="EMBL" id="BDS13191.1"/>
    </source>
</evidence>
<evidence type="ECO:0000313" key="2">
    <source>
        <dbReference type="Proteomes" id="UP001060919"/>
    </source>
</evidence>
<keyword evidence="2" id="KW-1185">Reference proteome</keyword>
<protein>
    <submittedName>
        <fullName evidence="1">Uncharacterized protein</fullName>
    </submittedName>
</protein>
<dbReference type="RefSeq" id="WP_264788486.1">
    <property type="nucleotide sequence ID" value="NZ_AP026867.1"/>
</dbReference>
<gene>
    <name evidence="1" type="ORF">AsAng_0039190</name>
</gene>
<accession>A0A916DUB5</accession>
<proteinExistence type="predicted"/>